<name>A0A173T984_ANAHA</name>
<keyword evidence="1" id="KW-0472">Membrane</keyword>
<evidence type="ECO:0000256" key="1">
    <source>
        <dbReference type="SAM" id="Phobius"/>
    </source>
</evidence>
<feature type="transmembrane region" description="Helical" evidence="1">
    <location>
        <begin position="128"/>
        <end position="150"/>
    </location>
</feature>
<dbReference type="AlphaFoldDB" id="A0A173T984"/>
<sequence length="273" mass="31439">MKKLFKVLGILMLCIFGITHREKVCVVTVKCYNNLKDNMGMPFINVFLICIAILCLIVAFWYIEKLVDQKKDYIRGDFFEVHPRINIIFALDVITIIVIVASIILKNVVKGIIESLEWLTSAVSNMDVVVIVALITGTVSIVSVIISSIVSKIIDYKKNRQEYLAQKREKPYGEFVAMVYKLQKNVEGDNLYTEEMMLKDLSSFSKQITLWGSSKVVNLWVEFREKGKVQEQGNLFILEELMNEMRKDLGMKKVEKGNLLAFFVNDIKKYINK</sequence>
<evidence type="ECO:0000313" key="2">
    <source>
        <dbReference type="EMBL" id="CUM99363.1"/>
    </source>
</evidence>
<protein>
    <submittedName>
        <fullName evidence="2">Uncharacterized protein</fullName>
    </submittedName>
</protein>
<proteinExistence type="predicted"/>
<feature type="transmembrane region" description="Helical" evidence="1">
    <location>
        <begin position="45"/>
        <end position="64"/>
    </location>
</feature>
<accession>A0A173T984</accession>
<evidence type="ECO:0000313" key="3">
    <source>
        <dbReference type="Proteomes" id="UP000095553"/>
    </source>
</evidence>
<dbReference type="EMBL" id="CYXY01000010">
    <property type="protein sequence ID" value="CUM99363.1"/>
    <property type="molecule type" value="Genomic_DNA"/>
</dbReference>
<keyword evidence="1" id="KW-1133">Transmembrane helix</keyword>
<organism evidence="2 3">
    <name type="scientific">Anaerostipes hadrus</name>
    <dbReference type="NCBI Taxonomy" id="649756"/>
    <lineage>
        <taxon>Bacteria</taxon>
        <taxon>Bacillati</taxon>
        <taxon>Bacillota</taxon>
        <taxon>Clostridia</taxon>
        <taxon>Lachnospirales</taxon>
        <taxon>Lachnospiraceae</taxon>
        <taxon>Anaerostipes</taxon>
    </lineage>
</organism>
<dbReference type="Proteomes" id="UP000095553">
    <property type="component" value="Unassembled WGS sequence"/>
</dbReference>
<feature type="transmembrane region" description="Helical" evidence="1">
    <location>
        <begin position="85"/>
        <end position="108"/>
    </location>
</feature>
<dbReference type="RefSeq" id="WP_055072914.1">
    <property type="nucleotide sequence ID" value="NZ_CYXY01000010.1"/>
</dbReference>
<gene>
    <name evidence="2" type="ORF">ERS852571_01864</name>
</gene>
<keyword evidence="1" id="KW-0812">Transmembrane</keyword>
<reference evidence="2 3" key="1">
    <citation type="submission" date="2015-09" db="EMBL/GenBank/DDBJ databases">
        <authorList>
            <consortium name="Pathogen Informatics"/>
        </authorList>
    </citation>
    <scope>NUCLEOTIDE SEQUENCE [LARGE SCALE GENOMIC DNA]</scope>
    <source>
        <strain evidence="2 3">2789STDY5834959</strain>
    </source>
</reference>